<feature type="region of interest" description="Disordered" evidence="7">
    <location>
        <begin position="170"/>
        <end position="264"/>
    </location>
</feature>
<evidence type="ECO:0000256" key="4">
    <source>
        <dbReference type="ARBA" id="ARBA00022753"/>
    </source>
</evidence>
<dbReference type="Proteomes" id="UP000076078">
    <property type="component" value="Unassembled WGS sequence"/>
</dbReference>
<organism evidence="8 9">
    <name type="scientific">Tieghemostelium lacteum</name>
    <name type="common">Slime mold</name>
    <name type="synonym">Dictyostelium lacteum</name>
    <dbReference type="NCBI Taxonomy" id="361077"/>
    <lineage>
        <taxon>Eukaryota</taxon>
        <taxon>Amoebozoa</taxon>
        <taxon>Evosea</taxon>
        <taxon>Eumycetozoa</taxon>
        <taxon>Dictyostelia</taxon>
        <taxon>Dictyosteliales</taxon>
        <taxon>Raperosteliaceae</taxon>
        <taxon>Tieghemostelium</taxon>
    </lineage>
</organism>
<dbReference type="EMBL" id="LODT01000028">
    <property type="protein sequence ID" value="KYQ92906.1"/>
    <property type="molecule type" value="Genomic_DNA"/>
</dbReference>
<sequence length="595" mass="68779">MNQTETPNRNTLPKSSSNKNLLDLVIQKLTPNKKPEDQTTASLNQSNNSIRPSNVQSQAPPTTPQKQQQQQQQQSFQSPNGAMDKTLYFSSIDASVVIGKDINSNYLNTIEPQLHVLNKKATLTNKEKPKKLNFQRESSFQNKFVDQHDSGLSSDSISPSVSVEDLKCDISGSCNQIPPPPPPPPQQHQQQSYSPQPNLPTLKPDTQQPIQSPPPPPPPLPPHTIDKPKTSQQTQHQSHLPPTKSQLTPLQTNDPHDDPNPLPFNLSEIPIAGRLYLDHLRTENDELKRQLNIVLADNAEQRENTYHLQGMIKELEEYTDQQDGWVSELRHELITSTELLLNHHQKIDALSEILTGCDEQKDQFHSLYSQSQELLQKTEEDNSILNTELVYLRDLTNQLDRHIVELNKEIKTSQEYKLDNIVQRLLSGVEPSGIEKVKSFQEKDLLLQEAIKIYNSRLQDDVLLPVIRFLRSTLHWKVFIQLLRNQRESLDYYIKYCKLTKNYDDLKLIYRDTHNTLEEGFVILKQSMEERDELQRINMLEQAVQFFERYPHLCFYKDTIVQFLNSKKNGVTMSTNDFNNKFIQYQQQQFINKKL</sequence>
<dbReference type="InterPro" id="IPR040057">
    <property type="entry name" value="Spe-39"/>
</dbReference>
<reference evidence="8 9" key="1">
    <citation type="submission" date="2015-12" db="EMBL/GenBank/DDBJ databases">
        <title>Dictyostelia acquired genes for synthesis and detection of signals that induce cell-type specialization by lateral gene transfer from prokaryotes.</title>
        <authorList>
            <person name="Gloeckner G."/>
            <person name="Schaap P."/>
        </authorList>
    </citation>
    <scope>NUCLEOTIDE SEQUENCE [LARGE SCALE GENOMIC DNA]</scope>
    <source>
        <strain evidence="8 9">TK</strain>
    </source>
</reference>
<evidence type="ECO:0000313" key="9">
    <source>
        <dbReference type="Proteomes" id="UP000076078"/>
    </source>
</evidence>
<evidence type="ECO:0000313" key="8">
    <source>
        <dbReference type="EMBL" id="KYQ92906.1"/>
    </source>
</evidence>
<dbReference type="GO" id="GO:0006886">
    <property type="term" value="P:intracellular protein transport"/>
    <property type="evidence" value="ECO:0007669"/>
    <property type="project" value="TreeGrafter"/>
</dbReference>
<comment type="subcellular location">
    <subcellularLocation>
        <location evidence="2">Cytoplasmic vesicle</location>
    </subcellularLocation>
    <subcellularLocation>
        <location evidence="1">Early endosome</location>
    </subcellularLocation>
    <subcellularLocation>
        <location evidence="3">Late endosome</location>
    </subcellularLocation>
</comment>
<dbReference type="STRING" id="361077.A0A151ZG05"/>
<feature type="compositionally biased region" description="Polar residues" evidence="7">
    <location>
        <begin position="38"/>
        <end position="55"/>
    </location>
</feature>
<name>A0A151ZG05_TIELA</name>
<dbReference type="GO" id="GO:0005770">
    <property type="term" value="C:late endosome"/>
    <property type="evidence" value="ECO:0007669"/>
    <property type="project" value="UniProtKB-SubCell"/>
</dbReference>
<feature type="coiled-coil region" evidence="6">
    <location>
        <begin position="368"/>
        <end position="412"/>
    </location>
</feature>
<dbReference type="AlphaFoldDB" id="A0A151ZG05"/>
<keyword evidence="4" id="KW-0967">Endosome</keyword>
<keyword evidence="5" id="KW-0968">Cytoplasmic vesicle</keyword>
<dbReference type="FunCoup" id="A0A151ZG05">
    <property type="interactions" value="425"/>
</dbReference>
<evidence type="ECO:0000256" key="5">
    <source>
        <dbReference type="ARBA" id="ARBA00023329"/>
    </source>
</evidence>
<feature type="compositionally biased region" description="Polar residues" evidence="7">
    <location>
        <begin position="1"/>
        <end position="20"/>
    </location>
</feature>
<dbReference type="InParanoid" id="A0A151ZG05"/>
<comment type="caution">
    <text evidence="8">The sequence shown here is derived from an EMBL/GenBank/DDBJ whole genome shotgun (WGS) entry which is preliminary data.</text>
</comment>
<feature type="coiled-coil region" evidence="6">
    <location>
        <begin position="277"/>
        <end position="304"/>
    </location>
</feature>
<gene>
    <name evidence="8" type="ORF">DLAC_05497</name>
</gene>
<evidence type="ECO:0000256" key="6">
    <source>
        <dbReference type="SAM" id="Coils"/>
    </source>
</evidence>
<feature type="compositionally biased region" description="Low complexity" evidence="7">
    <location>
        <begin position="56"/>
        <end position="79"/>
    </location>
</feature>
<feature type="compositionally biased region" description="Pro residues" evidence="7">
    <location>
        <begin position="211"/>
        <end position="222"/>
    </location>
</feature>
<feature type="compositionally biased region" description="Polar residues" evidence="7">
    <location>
        <begin position="230"/>
        <end position="253"/>
    </location>
</feature>
<feature type="compositionally biased region" description="Low complexity" evidence="7">
    <location>
        <begin position="187"/>
        <end position="196"/>
    </location>
</feature>
<dbReference type="PANTHER" id="PTHR13364">
    <property type="entry name" value="DEFECTIVE SPERMATOGENESIS PROTEIN 39"/>
    <property type="match status" value="1"/>
</dbReference>
<dbReference type="PANTHER" id="PTHR13364:SF6">
    <property type="entry name" value="SPERMATOGENESIS-DEFECTIVE PROTEIN 39 HOMOLOG"/>
    <property type="match status" value="1"/>
</dbReference>
<dbReference type="OrthoDB" id="9977282at2759"/>
<feature type="compositionally biased region" description="Pro residues" evidence="7">
    <location>
        <begin position="177"/>
        <end position="186"/>
    </location>
</feature>
<protein>
    <submittedName>
        <fullName evidence="8">Uncharacterized protein</fullName>
    </submittedName>
</protein>
<evidence type="ECO:0000256" key="1">
    <source>
        <dbReference type="ARBA" id="ARBA00004412"/>
    </source>
</evidence>
<proteinExistence type="predicted"/>
<evidence type="ECO:0000256" key="7">
    <source>
        <dbReference type="SAM" id="MobiDB-lite"/>
    </source>
</evidence>
<keyword evidence="9" id="KW-1185">Reference proteome</keyword>
<evidence type="ECO:0000256" key="3">
    <source>
        <dbReference type="ARBA" id="ARBA00004603"/>
    </source>
</evidence>
<dbReference type="GO" id="GO:0005769">
    <property type="term" value="C:early endosome"/>
    <property type="evidence" value="ECO:0007669"/>
    <property type="project" value="UniProtKB-SubCell"/>
</dbReference>
<dbReference type="GO" id="GO:0007034">
    <property type="term" value="P:vacuolar transport"/>
    <property type="evidence" value="ECO:0007669"/>
    <property type="project" value="TreeGrafter"/>
</dbReference>
<keyword evidence="6" id="KW-0175">Coiled coil</keyword>
<feature type="region of interest" description="Disordered" evidence="7">
    <location>
        <begin position="1"/>
        <end position="82"/>
    </location>
</feature>
<evidence type="ECO:0000256" key="2">
    <source>
        <dbReference type="ARBA" id="ARBA00004541"/>
    </source>
</evidence>
<accession>A0A151ZG05</accession>